<dbReference type="OrthoDB" id="10267127at2759"/>
<dbReference type="GO" id="GO:0051015">
    <property type="term" value="F:actin filament binding"/>
    <property type="evidence" value="ECO:0007669"/>
    <property type="project" value="TreeGrafter"/>
</dbReference>
<evidence type="ECO:0000313" key="3">
    <source>
        <dbReference type="RefSeq" id="XP_022108146.1"/>
    </source>
</evidence>
<name>A0A8B7ZX77_ACAPL</name>
<dbReference type="GO" id="GO:0007015">
    <property type="term" value="P:actin filament organization"/>
    <property type="evidence" value="ECO:0007669"/>
    <property type="project" value="InterPro"/>
</dbReference>
<dbReference type="GO" id="GO:0030027">
    <property type="term" value="C:lamellipodium"/>
    <property type="evidence" value="ECO:0007669"/>
    <property type="project" value="TreeGrafter"/>
</dbReference>
<organism evidence="2 3">
    <name type="scientific">Acanthaster planci</name>
    <name type="common">Crown-of-thorns starfish</name>
    <dbReference type="NCBI Taxonomy" id="133434"/>
    <lineage>
        <taxon>Eukaryota</taxon>
        <taxon>Metazoa</taxon>
        <taxon>Echinodermata</taxon>
        <taxon>Eleutherozoa</taxon>
        <taxon>Asterozoa</taxon>
        <taxon>Asteroidea</taxon>
        <taxon>Valvatacea</taxon>
        <taxon>Valvatida</taxon>
        <taxon>Acanthasteridae</taxon>
        <taxon>Acanthaster</taxon>
    </lineage>
</organism>
<dbReference type="Proteomes" id="UP000694845">
    <property type="component" value="Unplaced"/>
</dbReference>
<dbReference type="PANTHER" id="PTHR15435">
    <property type="entry name" value="KICSTOR COMPLEX PROTEIN KAPTIN"/>
    <property type="match status" value="1"/>
</dbReference>
<reference evidence="3" key="1">
    <citation type="submission" date="2025-08" db="UniProtKB">
        <authorList>
            <consortium name="RefSeq"/>
        </authorList>
    </citation>
    <scope>IDENTIFICATION</scope>
</reference>
<sequence>MSLSCCFWEAHFACLSNQSNVYGLTSFRLPDGGSKVLVAPLKDNVLCLEYVKNKGNLKPVAREVQFIYNNPDDAELESISAFTKQPESTGLVVGITFTKDDGSDSPSHYFNIYYPWEKDADFNLDRDSQLWNNIEHLLDFIPYYLCHTDIIQDGQRDTVFLLTGGDSKIHLYKEDKESSSRFSEHPIEDLFPEFEDLPSIALWLHCQLLPNDRRLTAVGCQNGYVRLSLVSYQAEYAEVLQTWDVQHDSAITCVKLFKTHTPVKKPSFLPPGDEEGDVNQSPGMEEWHLLVTSALEVAVVYRNIVCNGFKRQMILPDSDCYDCTLCACVADVDWDAENEILIGTYGQELLCYKFFSRDDRKPTTQESMKSEGDVESHDGKTEGDELGSGTRLEMGDQEGAEENMTGTNGREDREQDLEECQDDIDDEGRDDCPGEYHLVWQRSFAHPLLALKYVDLMSDGLYELILLSLKGVHILQHDLEEATLICQERLATVPSPPSSATR</sequence>
<dbReference type="PANTHER" id="PTHR15435:SF2">
    <property type="entry name" value="KICSTOR COMPLEX PROTEIN KAPTIN"/>
    <property type="match status" value="1"/>
</dbReference>
<dbReference type="OMA" id="REDIHQT"/>
<dbReference type="InterPro" id="IPR029982">
    <property type="entry name" value="Kptn"/>
</dbReference>
<dbReference type="RefSeq" id="XP_022108146.1">
    <property type="nucleotide sequence ID" value="XM_022252454.1"/>
</dbReference>
<feature type="compositionally biased region" description="Basic and acidic residues" evidence="1">
    <location>
        <begin position="362"/>
        <end position="383"/>
    </location>
</feature>
<gene>
    <name evidence="3" type="primary">LOC110988688</name>
</gene>
<dbReference type="GO" id="GO:1904262">
    <property type="term" value="P:negative regulation of TORC1 signaling"/>
    <property type="evidence" value="ECO:0007669"/>
    <property type="project" value="TreeGrafter"/>
</dbReference>
<dbReference type="AlphaFoldDB" id="A0A8B7ZX77"/>
<dbReference type="KEGG" id="aplc:110988688"/>
<dbReference type="GO" id="GO:0015629">
    <property type="term" value="C:actin cytoskeleton"/>
    <property type="evidence" value="ECO:0007669"/>
    <property type="project" value="InterPro"/>
</dbReference>
<dbReference type="GO" id="GO:0034198">
    <property type="term" value="P:cellular response to amino acid starvation"/>
    <property type="evidence" value="ECO:0007669"/>
    <property type="project" value="TreeGrafter"/>
</dbReference>
<keyword evidence="2" id="KW-1185">Reference proteome</keyword>
<evidence type="ECO:0000313" key="2">
    <source>
        <dbReference type="Proteomes" id="UP000694845"/>
    </source>
</evidence>
<proteinExistence type="predicted"/>
<protein>
    <submittedName>
        <fullName evidence="3">KICSTOR complex protein kaptin-like</fullName>
    </submittedName>
</protein>
<accession>A0A8B7ZX77</accession>
<dbReference type="GeneID" id="110988688"/>
<dbReference type="CTD" id="11133"/>
<evidence type="ECO:0000256" key="1">
    <source>
        <dbReference type="SAM" id="MobiDB-lite"/>
    </source>
</evidence>
<feature type="region of interest" description="Disordered" evidence="1">
    <location>
        <begin position="362"/>
        <end position="417"/>
    </location>
</feature>